<evidence type="ECO:0000313" key="3">
    <source>
        <dbReference type="Proteomes" id="UP000322699"/>
    </source>
</evidence>
<reference evidence="2 3" key="1">
    <citation type="submission" date="2019-08" db="EMBL/GenBank/DDBJ databases">
        <title>Deep-cultivation of Planctomycetes and their phenomic and genomic characterization uncovers novel biology.</title>
        <authorList>
            <person name="Wiegand S."/>
            <person name="Jogler M."/>
            <person name="Boedeker C."/>
            <person name="Pinto D."/>
            <person name="Vollmers J."/>
            <person name="Rivas-Marin E."/>
            <person name="Kohn T."/>
            <person name="Peeters S.H."/>
            <person name="Heuer A."/>
            <person name="Rast P."/>
            <person name="Oberbeckmann S."/>
            <person name="Bunk B."/>
            <person name="Jeske O."/>
            <person name="Meyerdierks A."/>
            <person name="Storesund J.E."/>
            <person name="Kallscheuer N."/>
            <person name="Luecker S."/>
            <person name="Lage O.M."/>
            <person name="Pohl T."/>
            <person name="Merkel B.J."/>
            <person name="Hornburger P."/>
            <person name="Mueller R.-W."/>
            <person name="Bruemmer F."/>
            <person name="Labrenz M."/>
            <person name="Spormann A.M."/>
            <person name="Op Den Camp H."/>
            <person name="Overmann J."/>
            <person name="Amann R."/>
            <person name="Jetten M.S.M."/>
            <person name="Mascher T."/>
            <person name="Medema M.H."/>
            <person name="Devos D.P."/>
            <person name="Kaster A.-K."/>
            <person name="Ovreas L."/>
            <person name="Rohde M."/>
            <person name="Galperin M.Y."/>
            <person name="Jogler C."/>
        </authorList>
    </citation>
    <scope>NUCLEOTIDE SEQUENCE [LARGE SCALE GENOMIC DNA]</scope>
    <source>
        <strain evidence="2 3">LF1</strain>
    </source>
</reference>
<proteinExistence type="predicted"/>
<feature type="chain" id="PRO_5022834544" evidence="1">
    <location>
        <begin position="26"/>
        <end position="228"/>
    </location>
</feature>
<gene>
    <name evidence="2" type="ORF">LF1_01340</name>
</gene>
<organism evidence="2 3">
    <name type="scientific">Rubripirellula obstinata</name>
    <dbReference type="NCBI Taxonomy" id="406547"/>
    <lineage>
        <taxon>Bacteria</taxon>
        <taxon>Pseudomonadati</taxon>
        <taxon>Planctomycetota</taxon>
        <taxon>Planctomycetia</taxon>
        <taxon>Pirellulales</taxon>
        <taxon>Pirellulaceae</taxon>
        <taxon>Rubripirellula</taxon>
    </lineage>
</organism>
<feature type="signal peptide" evidence="1">
    <location>
        <begin position="1"/>
        <end position="25"/>
    </location>
</feature>
<dbReference type="OrthoDB" id="10014966at2"/>
<sequence length="228" mass="22592" precursor="true">MKILRPAAAVAAMTASFAFSAHSQAADADATNVSPQAASVNETVDSVFSVATTYEQIRTDVSTAEFTGDEMLGRIDSLVSRIDELMKAPTQNATNELTQLRNASLQMRGEVVEFLKGNGTQLVQFQSALPTAESIMSGTAIQNGGQFAADPGFAPAPSVAPAGGGFNSVGSLRGGGGGGVSSGGGGGMLGGGGSFGMLGAAAAAASIGLSDDDDTNFSVGTVASQAGM</sequence>
<dbReference type="EMBL" id="VRLW01000001">
    <property type="protein sequence ID" value="KAA1257646.1"/>
    <property type="molecule type" value="Genomic_DNA"/>
</dbReference>
<dbReference type="AlphaFoldDB" id="A0A5B1CAR7"/>
<dbReference type="Proteomes" id="UP000322699">
    <property type="component" value="Unassembled WGS sequence"/>
</dbReference>
<accession>A0A5B1CAR7</accession>
<evidence type="ECO:0000256" key="1">
    <source>
        <dbReference type="SAM" id="SignalP"/>
    </source>
</evidence>
<comment type="caution">
    <text evidence="2">The sequence shown here is derived from an EMBL/GenBank/DDBJ whole genome shotgun (WGS) entry which is preliminary data.</text>
</comment>
<dbReference type="RefSeq" id="WP_068263503.1">
    <property type="nucleotide sequence ID" value="NZ_LWSK01000048.1"/>
</dbReference>
<evidence type="ECO:0000313" key="2">
    <source>
        <dbReference type="EMBL" id="KAA1257646.1"/>
    </source>
</evidence>
<keyword evidence="3" id="KW-1185">Reference proteome</keyword>
<protein>
    <submittedName>
        <fullName evidence="2">Uncharacterized protein</fullName>
    </submittedName>
</protein>
<keyword evidence="1" id="KW-0732">Signal</keyword>
<name>A0A5B1CAR7_9BACT</name>